<dbReference type="NCBIfam" id="NF005209">
    <property type="entry name" value="PRK06680.1"/>
    <property type="match status" value="1"/>
</dbReference>
<evidence type="ECO:0000313" key="16">
    <source>
        <dbReference type="EMBL" id="MDC7681802.1"/>
    </source>
</evidence>
<comment type="catalytic activity">
    <reaction evidence="11">
        <text>L-valine + 2-oxoglutarate = 3-methyl-2-oxobutanoate + L-glutamate</text>
        <dbReference type="Rhea" id="RHEA:24813"/>
        <dbReference type="ChEBI" id="CHEBI:11851"/>
        <dbReference type="ChEBI" id="CHEBI:16810"/>
        <dbReference type="ChEBI" id="CHEBI:29985"/>
        <dbReference type="ChEBI" id="CHEBI:57762"/>
        <dbReference type="EC" id="2.6.1.42"/>
    </reaction>
</comment>
<dbReference type="InterPro" id="IPR001544">
    <property type="entry name" value="Aminotrans_IV"/>
</dbReference>
<dbReference type="PANTHER" id="PTHR42743:SF11">
    <property type="entry name" value="AMINODEOXYCHORISMATE LYASE"/>
    <property type="match status" value="1"/>
</dbReference>
<keyword evidence="10" id="KW-0028">Amino-acid biosynthesis</keyword>
<accession>A0ABT5HPC5</accession>
<proteinExistence type="inferred from homology"/>
<gene>
    <name evidence="16" type="ORF">PQU92_00835</name>
</gene>
<evidence type="ECO:0000256" key="9">
    <source>
        <dbReference type="ARBA" id="ARBA00022898"/>
    </source>
</evidence>
<comment type="pathway">
    <text evidence="5">Amino-acid biosynthesis; L-leucine biosynthesis; L-leucine from 3-methyl-2-oxobutanoate: step 4/4.</text>
</comment>
<evidence type="ECO:0000256" key="8">
    <source>
        <dbReference type="ARBA" id="ARBA00014472"/>
    </source>
</evidence>
<reference evidence="16 17" key="1">
    <citation type="submission" date="2023-01" db="EMBL/GenBank/DDBJ databases">
        <title>Novel species of the genus Asticcacaulis isolated from rivers.</title>
        <authorList>
            <person name="Lu H."/>
        </authorList>
    </citation>
    <scope>NUCLEOTIDE SEQUENCE [LARGE SCALE GENOMIC DNA]</scope>
    <source>
        <strain evidence="16 17">BYS171W</strain>
    </source>
</reference>
<dbReference type="InterPro" id="IPR050571">
    <property type="entry name" value="Class-IV_PLP-Dep_Aminotrnsfr"/>
</dbReference>
<dbReference type="Gene3D" id="3.20.10.10">
    <property type="entry name" value="D-amino Acid Aminotransferase, subunit A, domain 2"/>
    <property type="match status" value="1"/>
</dbReference>
<comment type="pathway">
    <text evidence="3">Amino-acid biosynthesis; L-isoleucine biosynthesis; L-isoleucine from 2-oxobutanoate: step 4/4.</text>
</comment>
<evidence type="ECO:0000256" key="6">
    <source>
        <dbReference type="ARBA" id="ARBA00009320"/>
    </source>
</evidence>
<dbReference type="InterPro" id="IPR018300">
    <property type="entry name" value="Aminotrans_IV_CS"/>
</dbReference>
<evidence type="ECO:0000256" key="1">
    <source>
        <dbReference type="ARBA" id="ARBA00001933"/>
    </source>
</evidence>
<dbReference type="InterPro" id="IPR043132">
    <property type="entry name" value="BCAT-like_C"/>
</dbReference>
<dbReference type="PROSITE" id="PS00770">
    <property type="entry name" value="AA_TRANSFER_CLASS_4"/>
    <property type="match status" value="1"/>
</dbReference>
<dbReference type="CDD" id="cd01558">
    <property type="entry name" value="D-AAT_like"/>
    <property type="match status" value="1"/>
</dbReference>
<evidence type="ECO:0000256" key="3">
    <source>
        <dbReference type="ARBA" id="ARBA00004824"/>
    </source>
</evidence>
<dbReference type="PANTHER" id="PTHR42743">
    <property type="entry name" value="AMINO-ACID AMINOTRANSFERASE"/>
    <property type="match status" value="1"/>
</dbReference>
<evidence type="ECO:0000313" key="17">
    <source>
        <dbReference type="Proteomes" id="UP001214854"/>
    </source>
</evidence>
<comment type="catalytic activity">
    <reaction evidence="12">
        <text>L-isoleucine + 2-oxoglutarate = (S)-3-methyl-2-oxopentanoate + L-glutamate</text>
        <dbReference type="Rhea" id="RHEA:24801"/>
        <dbReference type="ChEBI" id="CHEBI:16810"/>
        <dbReference type="ChEBI" id="CHEBI:29985"/>
        <dbReference type="ChEBI" id="CHEBI:35146"/>
        <dbReference type="ChEBI" id="CHEBI:58045"/>
        <dbReference type="EC" id="2.6.1.42"/>
    </reaction>
</comment>
<keyword evidence="17" id="KW-1185">Reference proteome</keyword>
<comment type="function">
    <text evidence="2">Acts on leucine, isoleucine and valine.</text>
</comment>
<dbReference type="EMBL" id="JAQQKX010000001">
    <property type="protein sequence ID" value="MDC7681802.1"/>
    <property type="molecule type" value="Genomic_DNA"/>
</dbReference>
<evidence type="ECO:0000256" key="7">
    <source>
        <dbReference type="ARBA" id="ARBA00013053"/>
    </source>
</evidence>
<dbReference type="Gene3D" id="3.30.470.10">
    <property type="match status" value="1"/>
</dbReference>
<comment type="catalytic activity">
    <reaction evidence="13">
        <text>L-leucine + 2-oxoglutarate = 4-methyl-2-oxopentanoate + L-glutamate</text>
        <dbReference type="Rhea" id="RHEA:18321"/>
        <dbReference type="ChEBI" id="CHEBI:16810"/>
        <dbReference type="ChEBI" id="CHEBI:17865"/>
        <dbReference type="ChEBI" id="CHEBI:29985"/>
        <dbReference type="ChEBI" id="CHEBI:57427"/>
        <dbReference type="EC" id="2.6.1.42"/>
    </reaction>
</comment>
<comment type="caution">
    <text evidence="16">The sequence shown here is derived from an EMBL/GenBank/DDBJ whole genome shotgun (WGS) entry which is preliminary data.</text>
</comment>
<evidence type="ECO:0000256" key="13">
    <source>
        <dbReference type="ARBA" id="ARBA00049229"/>
    </source>
</evidence>
<comment type="cofactor">
    <cofactor evidence="1 15">
        <name>pyridoxal 5'-phosphate</name>
        <dbReference type="ChEBI" id="CHEBI:597326"/>
    </cofactor>
</comment>
<comment type="similarity">
    <text evidence="6 14">Belongs to the class-IV pyridoxal-phosphate-dependent aminotransferase family.</text>
</comment>
<dbReference type="InterPro" id="IPR036038">
    <property type="entry name" value="Aminotransferase-like"/>
</dbReference>
<evidence type="ECO:0000256" key="4">
    <source>
        <dbReference type="ARBA" id="ARBA00004931"/>
    </source>
</evidence>
<evidence type="ECO:0000256" key="2">
    <source>
        <dbReference type="ARBA" id="ARBA00003109"/>
    </source>
</evidence>
<dbReference type="SUPFAM" id="SSF56752">
    <property type="entry name" value="D-aminoacid aminotransferase-like PLP-dependent enzymes"/>
    <property type="match status" value="1"/>
</dbReference>
<organism evidence="16 17">
    <name type="scientific">Asticcacaulis aquaticus</name>
    <dbReference type="NCBI Taxonomy" id="2984212"/>
    <lineage>
        <taxon>Bacteria</taxon>
        <taxon>Pseudomonadati</taxon>
        <taxon>Pseudomonadota</taxon>
        <taxon>Alphaproteobacteria</taxon>
        <taxon>Caulobacterales</taxon>
        <taxon>Caulobacteraceae</taxon>
        <taxon>Asticcacaulis</taxon>
    </lineage>
</organism>
<dbReference type="Proteomes" id="UP001214854">
    <property type="component" value="Unassembled WGS sequence"/>
</dbReference>
<sequence length="288" mass="31414">MSRIAYVNGAYTRHTDATVHIEDRGYQFADAVYEVWSVFGGQLADLGGHLNRLERSLRELRIDMPMSRASLVVVLNEVIRRNHITEGMVYLQVSRGVAPRDHFFPATPVKPALVITAKSVDRQAALAKAEKGIKVISAPDNRWGRCDIKTVGLLPNVLAKQAARDSGASDVIFVDAEGLVTEGGSANVYIVTHENEVRTRSLKANILPGVTRIGLLEILRETGFDVSEGAFTLTEAKAAKEVFLSAASTFVMPVIMIDTDIIGDGKPGEVALTLRQTYIERARRTAGV</sequence>
<evidence type="ECO:0000256" key="10">
    <source>
        <dbReference type="ARBA" id="ARBA00023304"/>
    </source>
</evidence>
<dbReference type="InterPro" id="IPR043131">
    <property type="entry name" value="BCAT-like_N"/>
</dbReference>
<dbReference type="Pfam" id="PF01063">
    <property type="entry name" value="Aminotran_4"/>
    <property type="match status" value="1"/>
</dbReference>
<protein>
    <recommendedName>
        <fullName evidence="8">Probable branched-chain-amino-acid aminotransferase</fullName>
        <ecNumber evidence="7">2.6.1.42</ecNumber>
    </recommendedName>
</protein>
<evidence type="ECO:0000256" key="11">
    <source>
        <dbReference type="ARBA" id="ARBA00048212"/>
    </source>
</evidence>
<comment type="pathway">
    <text evidence="4">Amino-acid biosynthesis; L-valine biosynthesis; L-valine from pyruvate: step 4/4.</text>
</comment>
<evidence type="ECO:0000256" key="14">
    <source>
        <dbReference type="RuleBase" id="RU004106"/>
    </source>
</evidence>
<keyword evidence="9 15" id="KW-0663">Pyridoxal phosphate</keyword>
<evidence type="ECO:0000256" key="15">
    <source>
        <dbReference type="RuleBase" id="RU004516"/>
    </source>
</evidence>
<keyword evidence="10" id="KW-0100">Branched-chain amino acid biosynthesis</keyword>
<evidence type="ECO:0000256" key="5">
    <source>
        <dbReference type="ARBA" id="ARBA00005072"/>
    </source>
</evidence>
<name>A0ABT5HPC5_9CAUL</name>
<dbReference type="RefSeq" id="WP_272746323.1">
    <property type="nucleotide sequence ID" value="NZ_JAQQKX010000001.1"/>
</dbReference>
<dbReference type="EC" id="2.6.1.42" evidence="7"/>
<evidence type="ECO:0000256" key="12">
    <source>
        <dbReference type="ARBA" id="ARBA00048798"/>
    </source>
</evidence>